<reference evidence="2" key="1">
    <citation type="submission" date="2021-03" db="EMBL/GenBank/DDBJ databases">
        <title>Draft genome sequence of rust myrtle Austropuccinia psidii MF-1, a brazilian biotype.</title>
        <authorList>
            <person name="Quecine M.C."/>
            <person name="Pachon D.M.R."/>
            <person name="Bonatelli M.L."/>
            <person name="Correr F.H."/>
            <person name="Franceschini L.M."/>
            <person name="Leite T.F."/>
            <person name="Margarido G.R.A."/>
            <person name="Almeida C.A."/>
            <person name="Ferrarezi J.A."/>
            <person name="Labate C.A."/>
        </authorList>
    </citation>
    <scope>NUCLEOTIDE SEQUENCE</scope>
    <source>
        <strain evidence="2">MF-1</strain>
    </source>
</reference>
<name>A0A9Q3PDU9_9BASI</name>
<gene>
    <name evidence="2" type="ORF">O181_096792</name>
</gene>
<dbReference type="EMBL" id="AVOT02064778">
    <property type="protein sequence ID" value="MBW0557077.1"/>
    <property type="molecule type" value="Genomic_DNA"/>
</dbReference>
<dbReference type="AlphaFoldDB" id="A0A9Q3PDU9"/>
<evidence type="ECO:0000313" key="2">
    <source>
        <dbReference type="EMBL" id="MBW0557077.1"/>
    </source>
</evidence>
<dbReference type="Proteomes" id="UP000765509">
    <property type="component" value="Unassembled WGS sequence"/>
</dbReference>
<evidence type="ECO:0000313" key="3">
    <source>
        <dbReference type="Proteomes" id="UP000765509"/>
    </source>
</evidence>
<protein>
    <submittedName>
        <fullName evidence="2">Uncharacterized protein</fullName>
    </submittedName>
</protein>
<sequence>MPVQHRPTSKNSRSQGHQAVLTPTASDPLDCIPSFHQLSENLDRGPPMEGAEPSRRGVVKSKRSRSLSSLLGCYPSISQGPRSRLREA</sequence>
<feature type="region of interest" description="Disordered" evidence="1">
    <location>
        <begin position="1"/>
        <end position="88"/>
    </location>
</feature>
<proteinExistence type="predicted"/>
<evidence type="ECO:0000256" key="1">
    <source>
        <dbReference type="SAM" id="MobiDB-lite"/>
    </source>
</evidence>
<comment type="caution">
    <text evidence="2">The sequence shown here is derived from an EMBL/GenBank/DDBJ whole genome shotgun (WGS) entry which is preliminary data.</text>
</comment>
<keyword evidence="3" id="KW-1185">Reference proteome</keyword>
<accession>A0A9Q3PDU9</accession>
<feature type="compositionally biased region" description="Polar residues" evidence="1">
    <location>
        <begin position="9"/>
        <end position="25"/>
    </location>
</feature>
<organism evidence="2 3">
    <name type="scientific">Austropuccinia psidii MF-1</name>
    <dbReference type="NCBI Taxonomy" id="1389203"/>
    <lineage>
        <taxon>Eukaryota</taxon>
        <taxon>Fungi</taxon>
        <taxon>Dikarya</taxon>
        <taxon>Basidiomycota</taxon>
        <taxon>Pucciniomycotina</taxon>
        <taxon>Pucciniomycetes</taxon>
        <taxon>Pucciniales</taxon>
        <taxon>Sphaerophragmiaceae</taxon>
        <taxon>Austropuccinia</taxon>
    </lineage>
</organism>